<reference evidence="1" key="1">
    <citation type="submission" date="2022-06" db="EMBL/GenBank/DDBJ databases">
        <title>Gracilimonas sp. CAU 1638 isolated from sea sediment.</title>
        <authorList>
            <person name="Kim W."/>
        </authorList>
    </citation>
    <scope>NUCLEOTIDE SEQUENCE</scope>
    <source>
        <strain evidence="1">CAU 1638</strain>
    </source>
</reference>
<evidence type="ECO:0000313" key="1">
    <source>
        <dbReference type="EMBL" id="MCP9292293.1"/>
    </source>
</evidence>
<evidence type="ECO:0000313" key="2">
    <source>
        <dbReference type="Proteomes" id="UP001139125"/>
    </source>
</evidence>
<name>A0A9X2L666_9BACT</name>
<dbReference type="SUPFAM" id="SSF53448">
    <property type="entry name" value="Nucleotide-diphospho-sugar transferases"/>
    <property type="match status" value="1"/>
</dbReference>
<sequence length="259" mass="30543">MVENKFCGIFVDHNSKEYSIKLLKSISNYKHPIDIHIINNFDGFDDYGEYESIKLQVHNIDNIGYFQSINYVLKKIEPTLFDYIFIGNNDIEFRNDIISIIENKNYKNSVYCISPDIINRSGIHQNPHVLKPYSFFKKLKLDIYYSSYHLAKILSMLFRKNIQKNNKPYEYSGEIHMGNGSFYILTNHFFSQAKILDTPPFLNGEEAFLSNQIKSNGGKTIYDPDLKIYHDESVSLAKVNNRKKFNWSKKSYKQHRRFL</sequence>
<accession>A0A9X2L666</accession>
<evidence type="ECO:0008006" key="3">
    <source>
        <dbReference type="Google" id="ProtNLM"/>
    </source>
</evidence>
<dbReference type="Proteomes" id="UP001139125">
    <property type="component" value="Unassembled WGS sequence"/>
</dbReference>
<dbReference type="AlphaFoldDB" id="A0A9X2L666"/>
<dbReference type="RefSeq" id="WP_255135174.1">
    <property type="nucleotide sequence ID" value="NZ_JANDBC010000002.1"/>
</dbReference>
<gene>
    <name evidence="1" type="ORF">NM125_11965</name>
</gene>
<dbReference type="Gene3D" id="3.90.550.10">
    <property type="entry name" value="Spore Coat Polysaccharide Biosynthesis Protein SpsA, Chain A"/>
    <property type="match status" value="1"/>
</dbReference>
<comment type="caution">
    <text evidence="1">The sequence shown here is derived from an EMBL/GenBank/DDBJ whole genome shotgun (WGS) entry which is preliminary data.</text>
</comment>
<proteinExistence type="predicted"/>
<protein>
    <recommendedName>
        <fullName evidence="3">Glycosyltransferase, GT2 family</fullName>
    </recommendedName>
</protein>
<organism evidence="1 2">
    <name type="scientific">Gracilimonas sediminicola</name>
    <dbReference type="NCBI Taxonomy" id="2952158"/>
    <lineage>
        <taxon>Bacteria</taxon>
        <taxon>Pseudomonadati</taxon>
        <taxon>Balneolota</taxon>
        <taxon>Balneolia</taxon>
        <taxon>Balneolales</taxon>
        <taxon>Balneolaceae</taxon>
        <taxon>Gracilimonas</taxon>
    </lineage>
</organism>
<dbReference type="InterPro" id="IPR029044">
    <property type="entry name" value="Nucleotide-diphossugar_trans"/>
</dbReference>
<keyword evidence="2" id="KW-1185">Reference proteome</keyword>
<dbReference type="EMBL" id="JANDBC010000002">
    <property type="protein sequence ID" value="MCP9292293.1"/>
    <property type="molecule type" value="Genomic_DNA"/>
</dbReference>